<protein>
    <submittedName>
        <fullName evidence="1">Uncharacterized protein</fullName>
    </submittedName>
</protein>
<accession>A0A1G6SDD2</accession>
<organism evidence="1 2">
    <name type="scientific">Bradyrhizobium brasilense</name>
    <dbReference type="NCBI Taxonomy" id="1419277"/>
    <lineage>
        <taxon>Bacteria</taxon>
        <taxon>Pseudomonadati</taxon>
        <taxon>Pseudomonadota</taxon>
        <taxon>Alphaproteobacteria</taxon>
        <taxon>Hyphomicrobiales</taxon>
        <taxon>Nitrobacteraceae</taxon>
        <taxon>Bradyrhizobium</taxon>
    </lineage>
</organism>
<evidence type="ECO:0000313" key="1">
    <source>
        <dbReference type="EMBL" id="SDD14898.1"/>
    </source>
</evidence>
<dbReference type="AlphaFoldDB" id="A0A1G6SDD2"/>
<gene>
    <name evidence="1" type="ORF">SAMN05216337_100860</name>
</gene>
<proteinExistence type="predicted"/>
<sequence length="70" mass="7522">MLPAEVWTRLPISRIEYLSDAVRGAGLDATQMSSGHLSGSLVFSSSDGIECSSGLIDGGQCRAHRIDRWT</sequence>
<dbReference type="EMBL" id="FMZW01000008">
    <property type="protein sequence ID" value="SDD14898.1"/>
    <property type="molecule type" value="Genomic_DNA"/>
</dbReference>
<dbReference type="Proteomes" id="UP000199245">
    <property type="component" value="Unassembled WGS sequence"/>
</dbReference>
<reference evidence="1 2" key="1">
    <citation type="submission" date="2016-10" db="EMBL/GenBank/DDBJ databases">
        <authorList>
            <person name="de Groot N.N."/>
        </authorList>
    </citation>
    <scope>NUCLEOTIDE SEQUENCE [LARGE SCALE GENOMIC DNA]</scope>
    <source>
        <strain evidence="1 2">R5</strain>
    </source>
</reference>
<evidence type="ECO:0000313" key="2">
    <source>
        <dbReference type="Proteomes" id="UP000199245"/>
    </source>
</evidence>
<name>A0A1G6SDD2_9BRAD</name>